<dbReference type="Gene3D" id="1.20.5.190">
    <property type="match status" value="1"/>
</dbReference>
<dbReference type="HOGENOM" id="CLU_044264_0_0_1"/>
<name>R7URM2_CAPTE</name>
<dbReference type="STRING" id="283909.R7URM2"/>
<evidence type="ECO:0000313" key="3">
    <source>
        <dbReference type="EMBL" id="ELU08860.1"/>
    </source>
</evidence>
<reference evidence="4" key="3">
    <citation type="submission" date="2015-06" db="UniProtKB">
        <authorList>
            <consortium name="EnsemblMetazoa"/>
        </authorList>
    </citation>
    <scope>IDENTIFICATION</scope>
</reference>
<dbReference type="AlphaFoldDB" id="R7URM2"/>
<reference evidence="5" key="1">
    <citation type="submission" date="2012-12" db="EMBL/GenBank/DDBJ databases">
        <authorList>
            <person name="Hellsten U."/>
            <person name="Grimwood J."/>
            <person name="Chapman J.A."/>
            <person name="Shapiro H."/>
            <person name="Aerts A."/>
            <person name="Otillar R.P."/>
            <person name="Terry A.Y."/>
            <person name="Boore J.L."/>
            <person name="Simakov O."/>
            <person name="Marletaz F."/>
            <person name="Cho S.-J."/>
            <person name="Edsinger-Gonzales E."/>
            <person name="Havlak P."/>
            <person name="Kuo D.-H."/>
            <person name="Larsson T."/>
            <person name="Lv J."/>
            <person name="Arendt D."/>
            <person name="Savage R."/>
            <person name="Osoegawa K."/>
            <person name="de Jong P."/>
            <person name="Lindberg D.R."/>
            <person name="Seaver E.C."/>
            <person name="Weisblat D.A."/>
            <person name="Putnam N.H."/>
            <person name="Grigoriev I.V."/>
            <person name="Rokhsar D.S."/>
        </authorList>
    </citation>
    <scope>NUCLEOTIDE SEQUENCE</scope>
    <source>
        <strain evidence="5">I ESC-2004</strain>
    </source>
</reference>
<feature type="region of interest" description="Disordered" evidence="2">
    <location>
        <begin position="111"/>
        <end position="161"/>
    </location>
</feature>
<evidence type="ECO:0000256" key="2">
    <source>
        <dbReference type="SAM" id="MobiDB-lite"/>
    </source>
</evidence>
<dbReference type="EnsemblMetazoa" id="CapteT159316">
    <property type="protein sequence ID" value="CapteP159316"/>
    <property type="gene ID" value="CapteG159316"/>
</dbReference>
<evidence type="ECO:0000313" key="4">
    <source>
        <dbReference type="EnsemblMetazoa" id="CapteP159316"/>
    </source>
</evidence>
<evidence type="ECO:0008006" key="6">
    <source>
        <dbReference type="Google" id="ProtNLM"/>
    </source>
</evidence>
<evidence type="ECO:0000313" key="5">
    <source>
        <dbReference type="Proteomes" id="UP000014760"/>
    </source>
</evidence>
<keyword evidence="5" id="KW-1185">Reference proteome</keyword>
<dbReference type="OrthoDB" id="190375at2759"/>
<feature type="compositionally biased region" description="Basic and acidic residues" evidence="2">
    <location>
        <begin position="126"/>
        <end position="140"/>
    </location>
</feature>
<dbReference type="PROSITE" id="PS50096">
    <property type="entry name" value="IQ"/>
    <property type="match status" value="1"/>
</dbReference>
<evidence type="ECO:0000256" key="1">
    <source>
        <dbReference type="SAM" id="Coils"/>
    </source>
</evidence>
<dbReference type="EMBL" id="AMQN01006580">
    <property type="status" value="NOT_ANNOTATED_CDS"/>
    <property type="molecule type" value="Genomic_DNA"/>
</dbReference>
<proteinExistence type="predicted"/>
<accession>R7URM2</accession>
<gene>
    <name evidence="3" type="ORF">CAPTEDRAFT_159316</name>
</gene>
<organism evidence="3">
    <name type="scientific">Capitella teleta</name>
    <name type="common">Polychaete worm</name>
    <dbReference type="NCBI Taxonomy" id="283909"/>
    <lineage>
        <taxon>Eukaryota</taxon>
        <taxon>Metazoa</taxon>
        <taxon>Spiralia</taxon>
        <taxon>Lophotrochozoa</taxon>
        <taxon>Annelida</taxon>
        <taxon>Polychaeta</taxon>
        <taxon>Sedentaria</taxon>
        <taxon>Scolecida</taxon>
        <taxon>Capitellidae</taxon>
        <taxon>Capitella</taxon>
    </lineage>
</organism>
<protein>
    <recommendedName>
        <fullName evidence="6">Spermatogenesis-associated protein 17</fullName>
    </recommendedName>
</protein>
<dbReference type="EMBL" id="KB298689">
    <property type="protein sequence ID" value="ELU08860.1"/>
    <property type="molecule type" value="Genomic_DNA"/>
</dbReference>
<keyword evidence="1" id="KW-0175">Coiled coil</keyword>
<reference evidence="3 5" key="2">
    <citation type="journal article" date="2013" name="Nature">
        <title>Insights into bilaterian evolution from three spiralian genomes.</title>
        <authorList>
            <person name="Simakov O."/>
            <person name="Marletaz F."/>
            <person name="Cho S.J."/>
            <person name="Edsinger-Gonzales E."/>
            <person name="Havlak P."/>
            <person name="Hellsten U."/>
            <person name="Kuo D.H."/>
            <person name="Larsson T."/>
            <person name="Lv J."/>
            <person name="Arendt D."/>
            <person name="Savage R."/>
            <person name="Osoegawa K."/>
            <person name="de Jong P."/>
            <person name="Grimwood J."/>
            <person name="Chapman J.A."/>
            <person name="Shapiro H."/>
            <person name="Aerts A."/>
            <person name="Otillar R.P."/>
            <person name="Terry A.Y."/>
            <person name="Boore J.L."/>
            <person name="Grigoriev I.V."/>
            <person name="Lindberg D.R."/>
            <person name="Seaver E.C."/>
            <person name="Weisblat D.A."/>
            <person name="Putnam N.H."/>
            <person name="Rokhsar D.S."/>
        </authorList>
    </citation>
    <scope>NUCLEOTIDE SEQUENCE</scope>
    <source>
        <strain evidence="3 5">I ESC-2004</strain>
    </source>
</reference>
<sequence length="269" mass="32411">MKMKHYHRMATTIQKTWRGFYTRKYVSNYYSRKRYLEGLKIKNEIMLNELEEYAEQQEQMTEIKKDIDQKKKLDTFSRKNHYLLSTVVQPGVFNSPYKPYPDEMEFHLRNAKMDSPSPHPPKKSKDKIFDPSWRRYDLPKPEVLPPVNGKPQGPFRDPREVQQQRYKPFQPTLRVESNYYSLDEAREKMKQEEWVNRLIDIKFQPSKRKTYAYEPLLHSTSSFGHLPYGTSYFRHEYPDKWLFGSSEKFRTVVPPIPVFEKLNDTYTEG</sequence>
<dbReference type="Proteomes" id="UP000014760">
    <property type="component" value="Unassembled WGS sequence"/>
</dbReference>
<feature type="coiled-coil region" evidence="1">
    <location>
        <begin position="36"/>
        <end position="73"/>
    </location>
</feature>
<dbReference type="OMA" id="XFLPFSS"/>